<dbReference type="GeneID" id="112690149"/>
<evidence type="ECO:0000313" key="1">
    <source>
        <dbReference type="Proteomes" id="UP000694846"/>
    </source>
</evidence>
<reference evidence="2" key="1">
    <citation type="submission" date="2025-08" db="UniProtKB">
        <authorList>
            <consortium name="RefSeq"/>
        </authorList>
    </citation>
    <scope>IDENTIFICATION</scope>
    <source>
        <tissue evidence="2">Whole body</tissue>
    </source>
</reference>
<dbReference type="OrthoDB" id="6590017at2759"/>
<dbReference type="RefSeq" id="XP_025419875.1">
    <property type="nucleotide sequence ID" value="XM_025564090.1"/>
</dbReference>
<accession>A0A8B8GAS8</accession>
<dbReference type="AlphaFoldDB" id="A0A8B8GAS8"/>
<gene>
    <name evidence="2" type="primary">LOC112690149</name>
</gene>
<proteinExistence type="predicted"/>
<name>A0A8B8GAS8_9HEMI</name>
<keyword evidence="1" id="KW-1185">Reference proteome</keyword>
<protein>
    <submittedName>
        <fullName evidence="2">Uncharacterized protein LOC112690149</fullName>
    </submittedName>
</protein>
<organism evidence="1 2">
    <name type="scientific">Sipha flava</name>
    <name type="common">yellow sugarcane aphid</name>
    <dbReference type="NCBI Taxonomy" id="143950"/>
    <lineage>
        <taxon>Eukaryota</taxon>
        <taxon>Metazoa</taxon>
        <taxon>Ecdysozoa</taxon>
        <taxon>Arthropoda</taxon>
        <taxon>Hexapoda</taxon>
        <taxon>Insecta</taxon>
        <taxon>Pterygota</taxon>
        <taxon>Neoptera</taxon>
        <taxon>Paraneoptera</taxon>
        <taxon>Hemiptera</taxon>
        <taxon>Sternorrhyncha</taxon>
        <taxon>Aphidomorpha</taxon>
        <taxon>Aphidoidea</taxon>
        <taxon>Aphididae</taxon>
        <taxon>Sipha</taxon>
    </lineage>
</organism>
<evidence type="ECO:0000313" key="2">
    <source>
        <dbReference type="RefSeq" id="XP_025419875.1"/>
    </source>
</evidence>
<sequence>MCTAYSENTALAYVPPDNVTNTYEDILETQFYVENEDLLIPFLDYFEENWVGKIIGRRKIRRQPRHQIDIWNCHYSVKNGLPTINNAVEEWHRGFASIIGGSHPTIWKFIDGIKKVQNLEELKREQ</sequence>
<dbReference type="Proteomes" id="UP000694846">
    <property type="component" value="Unplaced"/>
</dbReference>